<protein>
    <submittedName>
        <fullName evidence="3">Uncharacterized protein</fullName>
    </submittedName>
</protein>
<dbReference type="Proteomes" id="UP000317940">
    <property type="component" value="Unassembled WGS sequence"/>
</dbReference>
<dbReference type="EMBL" id="VIWT01000001">
    <property type="protein sequence ID" value="TWF96491.1"/>
    <property type="molecule type" value="Genomic_DNA"/>
</dbReference>
<evidence type="ECO:0000313" key="4">
    <source>
        <dbReference type="Proteomes" id="UP000317940"/>
    </source>
</evidence>
<organism evidence="3 4">
    <name type="scientific">Kitasatospora viridis</name>
    <dbReference type="NCBI Taxonomy" id="281105"/>
    <lineage>
        <taxon>Bacteria</taxon>
        <taxon>Bacillati</taxon>
        <taxon>Actinomycetota</taxon>
        <taxon>Actinomycetes</taxon>
        <taxon>Kitasatosporales</taxon>
        <taxon>Streptomycetaceae</taxon>
        <taxon>Kitasatospora</taxon>
    </lineage>
</organism>
<feature type="compositionally biased region" description="Gly residues" evidence="1">
    <location>
        <begin position="315"/>
        <end position="329"/>
    </location>
</feature>
<evidence type="ECO:0000313" key="3">
    <source>
        <dbReference type="EMBL" id="TWF96491.1"/>
    </source>
</evidence>
<sequence>MSTNRSRRIDRDTAERLLGGDAVDAPGGAGALSRLLEAAAAPATGPELTGEEEAVTAFREAARLAPTRPTVPAQRSRPMAACTPRPRVPARFLGARAAVAALAVTALGGVAVAAGGGLPALIGGGDGNQNLPSQNAAVSTPVPSGGGRHADAPTAPPGRPIGGRQLPGGSTASPQSGAASADTPPGQDPGSVSGAAAAAMPGLCALWSKGQQGSPDPRFEPLTRAAGGSDRVRAFCDALGHDPDTAAPGDPGGSADSGGAGGAGDDRPGDHPSNPAPGHGRSPAPTAGLPHPSATPQPPTRTPGAGSTRSRPADGSGGGAGGDGGGNAQ</sequence>
<evidence type="ECO:0000256" key="2">
    <source>
        <dbReference type="SAM" id="Phobius"/>
    </source>
</evidence>
<feature type="region of interest" description="Disordered" evidence="1">
    <location>
        <begin position="61"/>
        <end position="84"/>
    </location>
</feature>
<proteinExistence type="predicted"/>
<name>A0A561UAU1_9ACTN</name>
<evidence type="ECO:0000256" key="1">
    <source>
        <dbReference type="SAM" id="MobiDB-lite"/>
    </source>
</evidence>
<feature type="compositionally biased region" description="Basic and acidic residues" evidence="1">
    <location>
        <begin position="230"/>
        <end position="244"/>
    </location>
</feature>
<comment type="caution">
    <text evidence="3">The sequence shown here is derived from an EMBL/GenBank/DDBJ whole genome shotgun (WGS) entry which is preliminary data.</text>
</comment>
<dbReference type="OrthoDB" id="4234607at2"/>
<keyword evidence="2" id="KW-0812">Transmembrane</keyword>
<feature type="region of interest" description="Disordered" evidence="1">
    <location>
        <begin position="207"/>
        <end position="329"/>
    </location>
</feature>
<feature type="compositionally biased region" description="Polar residues" evidence="1">
    <location>
        <begin position="131"/>
        <end position="142"/>
    </location>
</feature>
<feature type="transmembrane region" description="Helical" evidence="2">
    <location>
        <begin position="97"/>
        <end position="122"/>
    </location>
</feature>
<reference evidence="3 4" key="1">
    <citation type="submission" date="2019-06" db="EMBL/GenBank/DDBJ databases">
        <title>Sequencing the genomes of 1000 actinobacteria strains.</title>
        <authorList>
            <person name="Klenk H.-P."/>
        </authorList>
    </citation>
    <scope>NUCLEOTIDE SEQUENCE [LARGE SCALE GENOMIC DNA]</scope>
    <source>
        <strain evidence="3 4">DSM 44826</strain>
    </source>
</reference>
<gene>
    <name evidence="3" type="ORF">FHX73_11263</name>
</gene>
<accession>A0A561UAU1</accession>
<dbReference type="AlphaFoldDB" id="A0A561UAU1"/>
<keyword evidence="4" id="KW-1185">Reference proteome</keyword>
<dbReference type="RefSeq" id="WP_145902841.1">
    <property type="nucleotide sequence ID" value="NZ_BAAAMZ010000004.1"/>
</dbReference>
<feature type="compositionally biased region" description="Polar residues" evidence="1">
    <location>
        <begin position="168"/>
        <end position="178"/>
    </location>
</feature>
<keyword evidence="2" id="KW-0472">Membrane</keyword>
<feature type="compositionally biased region" description="Gly residues" evidence="1">
    <location>
        <begin position="250"/>
        <end position="263"/>
    </location>
</feature>
<keyword evidence="2" id="KW-1133">Transmembrane helix</keyword>
<feature type="region of interest" description="Disordered" evidence="1">
    <location>
        <begin position="131"/>
        <end position="195"/>
    </location>
</feature>